<protein>
    <recommendedName>
        <fullName evidence="4">HNH nuclease domain-containing protein</fullName>
    </recommendedName>
</protein>
<dbReference type="Proteomes" id="UP000247233">
    <property type="component" value="Unassembled WGS sequence"/>
</dbReference>
<sequence length="332" mass="37229">MPSPPRPPSGPRNPSRGSDTGSSQASSSAFSRGVMMKLTELYADRCWVCSSAFPHACHVIGQEDRQASLWQDLGLMNFALGSEANAIPLCAQCHGHYDNALDPHLLIMPTDLNFFVEYELEDSERRRVAAGTGDTKRRVPSAEMYRQHLINKGDIGADSIGGLYIPVFLKQYMFVGVDPSLARTMLHTFTVPKSWHGPPVAMLRRALLVLGSPRQNVLSRETLDILDRLRKLYFLEEEENPPQDRLEQPPKKNNMLIPKKRSVDQSHTDTQPPSPKRRRDLQDSDGHTQDSQAMTYCPYVNAVVHAHWSLGPETSANDAISRFAPLLRQYPT</sequence>
<feature type="compositionally biased region" description="Low complexity" evidence="1">
    <location>
        <begin position="12"/>
        <end position="29"/>
    </location>
</feature>
<evidence type="ECO:0000256" key="1">
    <source>
        <dbReference type="SAM" id="MobiDB-lite"/>
    </source>
</evidence>
<feature type="compositionally biased region" description="Pro residues" evidence="1">
    <location>
        <begin position="1"/>
        <end position="11"/>
    </location>
</feature>
<evidence type="ECO:0000313" key="3">
    <source>
        <dbReference type="Proteomes" id="UP000247233"/>
    </source>
</evidence>
<dbReference type="VEuPathDB" id="FungiDB:BO70DRAFT_89659"/>
<gene>
    <name evidence="2" type="ORF">BO70DRAFT_89659</name>
</gene>
<evidence type="ECO:0000313" key="2">
    <source>
        <dbReference type="EMBL" id="PWY91285.1"/>
    </source>
</evidence>
<name>A0A317WZ47_9EURO</name>
<dbReference type="STRING" id="1448321.A0A317WZ47"/>
<dbReference type="GeneID" id="37071065"/>
<accession>A0A317WZ47</accession>
<proteinExistence type="predicted"/>
<dbReference type="OrthoDB" id="3800761at2759"/>
<dbReference type="RefSeq" id="XP_025403728.1">
    <property type="nucleotide sequence ID" value="XM_025548828.1"/>
</dbReference>
<organism evidence="2 3">
    <name type="scientific">Aspergillus heteromorphus CBS 117.55</name>
    <dbReference type="NCBI Taxonomy" id="1448321"/>
    <lineage>
        <taxon>Eukaryota</taxon>
        <taxon>Fungi</taxon>
        <taxon>Dikarya</taxon>
        <taxon>Ascomycota</taxon>
        <taxon>Pezizomycotina</taxon>
        <taxon>Eurotiomycetes</taxon>
        <taxon>Eurotiomycetidae</taxon>
        <taxon>Eurotiales</taxon>
        <taxon>Aspergillaceae</taxon>
        <taxon>Aspergillus</taxon>
        <taxon>Aspergillus subgen. Circumdati</taxon>
    </lineage>
</organism>
<comment type="caution">
    <text evidence="2">The sequence shown here is derived from an EMBL/GenBank/DDBJ whole genome shotgun (WGS) entry which is preliminary data.</text>
</comment>
<evidence type="ECO:0008006" key="4">
    <source>
        <dbReference type="Google" id="ProtNLM"/>
    </source>
</evidence>
<keyword evidence="3" id="KW-1185">Reference proteome</keyword>
<feature type="region of interest" description="Disordered" evidence="1">
    <location>
        <begin position="1"/>
        <end position="29"/>
    </location>
</feature>
<feature type="region of interest" description="Disordered" evidence="1">
    <location>
        <begin position="238"/>
        <end position="291"/>
    </location>
</feature>
<dbReference type="EMBL" id="MSFL01000002">
    <property type="protein sequence ID" value="PWY91285.1"/>
    <property type="molecule type" value="Genomic_DNA"/>
</dbReference>
<reference evidence="2 3" key="1">
    <citation type="submission" date="2016-12" db="EMBL/GenBank/DDBJ databases">
        <title>The genomes of Aspergillus section Nigri reveals drivers in fungal speciation.</title>
        <authorList>
            <consortium name="DOE Joint Genome Institute"/>
            <person name="Vesth T.C."/>
            <person name="Nybo J."/>
            <person name="Theobald S."/>
            <person name="Brandl J."/>
            <person name="Frisvad J.C."/>
            <person name="Nielsen K.F."/>
            <person name="Lyhne E.K."/>
            <person name="Kogle M.E."/>
            <person name="Kuo A."/>
            <person name="Riley R."/>
            <person name="Clum A."/>
            <person name="Nolan M."/>
            <person name="Lipzen A."/>
            <person name="Salamov A."/>
            <person name="Henrissat B."/>
            <person name="Wiebenga A."/>
            <person name="De Vries R.P."/>
            <person name="Grigoriev I.V."/>
            <person name="Mortensen U.H."/>
            <person name="Andersen M.R."/>
            <person name="Baker S.E."/>
        </authorList>
    </citation>
    <scope>NUCLEOTIDE SEQUENCE [LARGE SCALE GENOMIC DNA]</scope>
    <source>
        <strain evidence="2 3">CBS 117.55</strain>
    </source>
</reference>
<dbReference type="AlphaFoldDB" id="A0A317WZ47"/>